<evidence type="ECO:0000256" key="2">
    <source>
        <dbReference type="ARBA" id="ARBA00022741"/>
    </source>
</evidence>
<dbReference type="GO" id="GO:0005524">
    <property type="term" value="F:ATP binding"/>
    <property type="evidence" value="ECO:0007669"/>
    <property type="project" value="UniProtKB-KW"/>
</dbReference>
<proteinExistence type="predicted"/>
<keyword evidence="6" id="KW-1185">Reference proteome</keyword>
<dbReference type="InterPro" id="IPR027417">
    <property type="entry name" value="P-loop_NTPase"/>
</dbReference>
<evidence type="ECO:0000259" key="4">
    <source>
        <dbReference type="PROSITE" id="PS50893"/>
    </source>
</evidence>
<organism evidence="5 6">
    <name type="scientific">Cytobacillus purgationiresistens</name>
    <dbReference type="NCBI Taxonomy" id="863449"/>
    <lineage>
        <taxon>Bacteria</taxon>
        <taxon>Bacillati</taxon>
        <taxon>Bacillota</taxon>
        <taxon>Bacilli</taxon>
        <taxon>Bacillales</taxon>
        <taxon>Bacillaceae</taxon>
        <taxon>Cytobacillus</taxon>
    </lineage>
</organism>
<dbReference type="Proteomes" id="UP001238088">
    <property type="component" value="Unassembled WGS sequence"/>
</dbReference>
<keyword evidence="2" id="KW-0547">Nucleotide-binding</keyword>
<name>A0ABU0APK1_9BACI</name>
<dbReference type="EMBL" id="JAUSUB010000035">
    <property type="protein sequence ID" value="MDQ0273219.1"/>
    <property type="molecule type" value="Genomic_DNA"/>
</dbReference>
<accession>A0ABU0APK1</accession>
<keyword evidence="1" id="KW-0813">Transport</keyword>
<dbReference type="PROSITE" id="PS50893">
    <property type="entry name" value="ABC_TRANSPORTER_2"/>
    <property type="match status" value="1"/>
</dbReference>
<protein>
    <submittedName>
        <fullName evidence="5">ABC-2 type transport system ATP-binding protein</fullName>
    </submittedName>
</protein>
<dbReference type="InterPro" id="IPR003593">
    <property type="entry name" value="AAA+_ATPase"/>
</dbReference>
<dbReference type="Gene3D" id="3.40.50.300">
    <property type="entry name" value="P-loop containing nucleotide triphosphate hydrolases"/>
    <property type="match status" value="1"/>
</dbReference>
<dbReference type="SMART" id="SM00382">
    <property type="entry name" value="AAA"/>
    <property type="match status" value="1"/>
</dbReference>
<reference evidence="5 6" key="1">
    <citation type="submission" date="2023-07" db="EMBL/GenBank/DDBJ databases">
        <title>Genomic Encyclopedia of Type Strains, Phase IV (KMG-IV): sequencing the most valuable type-strain genomes for metagenomic binning, comparative biology and taxonomic classification.</title>
        <authorList>
            <person name="Goeker M."/>
        </authorList>
    </citation>
    <scope>NUCLEOTIDE SEQUENCE [LARGE SCALE GENOMIC DNA]</scope>
    <source>
        <strain evidence="5 6">DSM 23494</strain>
    </source>
</reference>
<feature type="domain" description="ABC transporter" evidence="4">
    <location>
        <begin position="5"/>
        <end position="230"/>
    </location>
</feature>
<dbReference type="InterPro" id="IPR051782">
    <property type="entry name" value="ABC_Transporter_VariousFunc"/>
</dbReference>
<gene>
    <name evidence="5" type="ORF">J2S17_005140</name>
</gene>
<dbReference type="PANTHER" id="PTHR42939">
    <property type="entry name" value="ABC TRANSPORTER ATP-BINDING PROTEIN ALBC-RELATED"/>
    <property type="match status" value="1"/>
</dbReference>
<dbReference type="InterPro" id="IPR003439">
    <property type="entry name" value="ABC_transporter-like_ATP-bd"/>
</dbReference>
<keyword evidence="3 5" id="KW-0067">ATP-binding</keyword>
<dbReference type="CDD" id="cd03230">
    <property type="entry name" value="ABC_DR_subfamily_A"/>
    <property type="match status" value="1"/>
</dbReference>
<evidence type="ECO:0000256" key="3">
    <source>
        <dbReference type="ARBA" id="ARBA00022840"/>
    </source>
</evidence>
<dbReference type="SUPFAM" id="SSF52540">
    <property type="entry name" value="P-loop containing nucleoside triphosphate hydrolases"/>
    <property type="match status" value="1"/>
</dbReference>
<dbReference type="PANTHER" id="PTHR42939:SF3">
    <property type="entry name" value="ABC TRANSPORTER ATP-BINDING COMPONENT"/>
    <property type="match status" value="1"/>
</dbReference>
<dbReference type="RefSeq" id="WP_307479044.1">
    <property type="nucleotide sequence ID" value="NZ_JAUSUB010000035.1"/>
</dbReference>
<comment type="caution">
    <text evidence="5">The sequence shown here is derived from an EMBL/GenBank/DDBJ whole genome shotgun (WGS) entry which is preliminary data.</text>
</comment>
<evidence type="ECO:0000313" key="5">
    <source>
        <dbReference type="EMBL" id="MDQ0273219.1"/>
    </source>
</evidence>
<evidence type="ECO:0000256" key="1">
    <source>
        <dbReference type="ARBA" id="ARBA00022448"/>
    </source>
</evidence>
<sequence>METWIKVKGLEKKLDGFKLGPLDVEFESGTIHVIVGNNGSGKSTLFKQMMNLVTYDKGQIEVMGYSVDGKEESWKKKIAYQPQTLIGCVEFTGNQLQQIISPMYSNWDQSLFSRIVEMLNLPLDRKYGKLSQGVQQKLSIALTLARDTDILLLDEPTAHMDIPSKRLLMDLFVEWMERGEKLMVISSHQTEDIRKLADYLLLMRDGQLIGKYLKEDLSSSHKRYWLAQQLPVEKVPGEIERKNERMVVTSSAEEAESFFEARQINWLEAEALDIDEIVSYMLGGGRQ</sequence>
<dbReference type="Pfam" id="PF00005">
    <property type="entry name" value="ABC_tran"/>
    <property type="match status" value="1"/>
</dbReference>
<evidence type="ECO:0000313" key="6">
    <source>
        <dbReference type="Proteomes" id="UP001238088"/>
    </source>
</evidence>